<proteinExistence type="predicted"/>
<reference evidence="1 2" key="1">
    <citation type="submission" date="2020-01" db="EMBL/GenBank/DDBJ databases">
        <title>Sphingomonas sp. strain CSW-10.</title>
        <authorList>
            <person name="Chen W.-M."/>
        </authorList>
    </citation>
    <scope>NUCLEOTIDE SEQUENCE [LARGE SCALE GENOMIC DNA]</scope>
    <source>
        <strain evidence="1 2">CSW-10</strain>
    </source>
</reference>
<accession>A0A6M4ARU8</accession>
<dbReference type="GO" id="GO:0003677">
    <property type="term" value="F:DNA binding"/>
    <property type="evidence" value="ECO:0007669"/>
    <property type="project" value="InterPro"/>
</dbReference>
<protein>
    <recommendedName>
        <fullName evidence="3">Helix-turn-helix transcriptional regulator</fullName>
    </recommendedName>
</protein>
<evidence type="ECO:0008006" key="3">
    <source>
        <dbReference type="Google" id="ProtNLM"/>
    </source>
</evidence>
<dbReference type="SUPFAM" id="SSF47413">
    <property type="entry name" value="lambda repressor-like DNA-binding domains"/>
    <property type="match status" value="1"/>
</dbReference>
<dbReference type="KEGG" id="slan:GV829_04565"/>
<gene>
    <name evidence="1" type="ORF">GV829_04565</name>
</gene>
<evidence type="ECO:0000313" key="1">
    <source>
        <dbReference type="EMBL" id="QJQ31808.1"/>
    </source>
</evidence>
<evidence type="ECO:0000313" key="2">
    <source>
        <dbReference type="Proteomes" id="UP000503018"/>
    </source>
</evidence>
<keyword evidence="2" id="KW-1185">Reference proteome</keyword>
<dbReference type="InterPro" id="IPR010982">
    <property type="entry name" value="Lambda_DNA-bd_dom_sf"/>
</dbReference>
<dbReference type="RefSeq" id="WP_169944274.1">
    <property type="nucleotide sequence ID" value="NZ_CP053015.1"/>
</dbReference>
<name>A0A6M4ARU8_9SPHN</name>
<sequence length="71" mass="8127">MQNRAGQLMRAWRGERSLAEVAHLVPSSRVAWLDWERGARIPNRRMMPRVCAVVPGLEPGHFHEPAWQEAA</sequence>
<organism evidence="1 2">
    <name type="scientific">Sphingomonas lacunae</name>
    <dbReference type="NCBI Taxonomy" id="2698828"/>
    <lineage>
        <taxon>Bacteria</taxon>
        <taxon>Pseudomonadati</taxon>
        <taxon>Pseudomonadota</taxon>
        <taxon>Alphaproteobacteria</taxon>
        <taxon>Sphingomonadales</taxon>
        <taxon>Sphingomonadaceae</taxon>
        <taxon>Sphingomonas</taxon>
    </lineage>
</organism>
<dbReference type="Proteomes" id="UP000503018">
    <property type="component" value="Chromosome"/>
</dbReference>
<dbReference type="AlphaFoldDB" id="A0A6M4ARU8"/>
<dbReference type="EMBL" id="CP053015">
    <property type="protein sequence ID" value="QJQ31808.1"/>
    <property type="molecule type" value="Genomic_DNA"/>
</dbReference>